<feature type="binding site" evidence="9">
    <location>
        <position position="232"/>
    </location>
    <ligand>
        <name>ATP</name>
        <dbReference type="ChEBI" id="CHEBI:30616"/>
    </ligand>
</feature>
<evidence type="ECO:0000313" key="15">
    <source>
        <dbReference type="Proteomes" id="UP000238071"/>
    </source>
</evidence>
<evidence type="ECO:0000256" key="2">
    <source>
        <dbReference type="ARBA" id="ARBA00022490"/>
    </source>
</evidence>
<dbReference type="GO" id="GO:0005524">
    <property type="term" value="F:ATP binding"/>
    <property type="evidence" value="ECO:0007669"/>
    <property type="project" value="UniProtKB-UniRule"/>
</dbReference>
<keyword evidence="2 9" id="KW-0963">Cytoplasm</keyword>
<dbReference type="EMBL" id="PTIY01000014">
    <property type="protein sequence ID" value="PPK67294.1"/>
    <property type="molecule type" value="Genomic_DNA"/>
</dbReference>
<dbReference type="RefSeq" id="WP_104424848.1">
    <property type="nucleotide sequence ID" value="NZ_PTIY01000014.1"/>
</dbReference>
<feature type="domain" description="Glutamyl/glutaminyl-tRNA synthetase class Ib catalytic" evidence="11">
    <location>
        <begin position="29"/>
        <end position="338"/>
    </location>
</feature>
<feature type="binding site" evidence="9">
    <location>
        <position position="69"/>
    </location>
    <ligand>
        <name>L-glutamine</name>
        <dbReference type="ChEBI" id="CHEBI:58359"/>
    </ligand>
</feature>
<feature type="binding site" evidence="9">
    <location>
        <position position="213"/>
    </location>
    <ligand>
        <name>L-glutamine</name>
        <dbReference type="ChEBI" id="CHEBI:58359"/>
    </ligand>
</feature>
<dbReference type="PRINTS" id="PR00987">
    <property type="entry name" value="TRNASYNTHGLU"/>
</dbReference>
<evidence type="ECO:0000256" key="7">
    <source>
        <dbReference type="ARBA" id="ARBA00023146"/>
    </source>
</evidence>
<evidence type="ECO:0000256" key="4">
    <source>
        <dbReference type="ARBA" id="ARBA00022741"/>
    </source>
</evidence>
<dbReference type="HAMAP" id="MF_00126">
    <property type="entry name" value="Gln_tRNA_synth"/>
    <property type="match status" value="1"/>
</dbReference>
<dbReference type="InterPro" id="IPR004514">
    <property type="entry name" value="Gln-tRNA-synth"/>
</dbReference>
<dbReference type="Gene3D" id="3.40.50.620">
    <property type="entry name" value="HUPs"/>
    <property type="match status" value="1"/>
</dbReference>
<dbReference type="GO" id="GO:0006424">
    <property type="term" value="P:glutamyl-tRNA aminoacylation"/>
    <property type="evidence" value="ECO:0007669"/>
    <property type="project" value="UniProtKB-UniRule"/>
</dbReference>
<dbReference type="AlphaFoldDB" id="A0A2S6GPZ0"/>
<dbReference type="Pfam" id="PF03950">
    <property type="entry name" value="tRNA-synt_1c_C"/>
    <property type="match status" value="1"/>
</dbReference>
<evidence type="ECO:0000259" key="11">
    <source>
        <dbReference type="Pfam" id="PF00749"/>
    </source>
</evidence>
<dbReference type="SUPFAM" id="SSF50715">
    <property type="entry name" value="Ribosomal protein L25-like"/>
    <property type="match status" value="1"/>
</dbReference>
<dbReference type="GO" id="GO:0005829">
    <property type="term" value="C:cytosol"/>
    <property type="evidence" value="ECO:0007669"/>
    <property type="project" value="TreeGrafter"/>
</dbReference>
<reference evidence="14 15" key="1">
    <citation type="submission" date="2018-02" db="EMBL/GenBank/DDBJ databases">
        <title>Subsurface microbial communities from deep shales in Ohio and West Virginia, USA.</title>
        <authorList>
            <person name="Wrighton K."/>
        </authorList>
    </citation>
    <scope>NUCLEOTIDE SEQUENCE [LARGE SCALE GENOMIC DNA]</scope>
    <source>
        <strain evidence="14 15">OWC-G53F</strain>
    </source>
</reference>
<dbReference type="Proteomes" id="UP000238071">
    <property type="component" value="Unassembled WGS sequence"/>
</dbReference>
<sequence length="554" mass="63943">MSTNDNQPTSNFIRQIIANDLKDNKNNGKVITRFPPEPNGYLHIGHAKSICLNFGIAAENNGRCNLRFDDTNPEKESDEYVESIKRDVHWLGFEWSELHHASDYFEQLYDYAVQLIEQGLAYVDSLSAEQIRAYRGTLTEPGKESPDRSRPIAENLDLFKRMRAGEFADGQYVLRAKIDMASPNINMRDPALYRIRRVHHQRTGDDWCIYPMYDYTHCISDALEGITHSLCTLEFEDHRPLYDWVLDQVKTPTHPQQIEFARLQLEYTIVSKRKLNQLVTEKHVNGWDDPRMPTIAGLRRAGFTPKSIRDFCERIGLTKQNSWIEMGVLEYCIREDLNENALRAMAVLQPLRVVIDNYPEGQTEQLEVSNHPQKPELGKRIVPFSKVILIERDDFAENPPPKFKRLVEGGEVRLRGSYVIRCNEIIKDAGGNITELRCSYDPDTLGKNPEGRKVKGVIHWVSEQHSQPAELRLYNRLFSVPNPDNEENFLDVINPDSLEVLTNCRVEASLAHAQAENRYQFERTGYFCLDAIDSVNGKLVFNRTVTLRDSWEKD</sequence>
<evidence type="ECO:0000256" key="10">
    <source>
        <dbReference type="RuleBase" id="RU363037"/>
    </source>
</evidence>
<dbReference type="PANTHER" id="PTHR43097:SF5">
    <property type="entry name" value="GLUTAMATE--TRNA LIGASE"/>
    <property type="match status" value="1"/>
</dbReference>
<evidence type="ECO:0000256" key="5">
    <source>
        <dbReference type="ARBA" id="ARBA00022840"/>
    </source>
</evidence>
<comment type="subcellular location">
    <subcellularLocation>
        <location evidence="9">Cytoplasm</location>
    </subcellularLocation>
</comment>
<keyword evidence="3 9" id="KW-0436">Ligase</keyword>
<protein>
    <recommendedName>
        <fullName evidence="9">Glutamine--tRNA ligase</fullName>
        <ecNumber evidence="9">6.1.1.18</ecNumber>
    </recommendedName>
    <alternativeName>
        <fullName evidence="9">Glutaminyl-tRNA synthetase</fullName>
        <shortName evidence="9">GlnRS</shortName>
    </alternativeName>
</protein>
<dbReference type="InterPro" id="IPR000924">
    <property type="entry name" value="Glu/Gln-tRNA-synth"/>
</dbReference>
<accession>A0A2S6GPZ0</accession>
<evidence type="ECO:0000259" key="13">
    <source>
        <dbReference type="Pfam" id="PF20974"/>
    </source>
</evidence>
<dbReference type="GO" id="GO:0004819">
    <property type="term" value="F:glutamine-tRNA ligase activity"/>
    <property type="evidence" value="ECO:0007669"/>
    <property type="project" value="UniProtKB-UniRule"/>
</dbReference>
<evidence type="ECO:0000256" key="6">
    <source>
        <dbReference type="ARBA" id="ARBA00022917"/>
    </source>
</evidence>
<gene>
    <name evidence="9" type="primary">glnS</name>
    <name evidence="14" type="ORF">B0F88_11441</name>
</gene>
<feature type="domain" description="tRNA synthetases class I (E and Q) anti-codon binding" evidence="13">
    <location>
        <begin position="457"/>
        <end position="530"/>
    </location>
</feature>
<feature type="short sequence motif" description="'HIGH' region" evidence="9">
    <location>
        <begin position="36"/>
        <end position="46"/>
    </location>
</feature>
<dbReference type="FunFam" id="3.40.50.620:FF:000037">
    <property type="entry name" value="Glutamine--tRNA ligase cytoplasmic"/>
    <property type="match status" value="1"/>
</dbReference>
<keyword evidence="15" id="KW-1185">Reference proteome</keyword>
<dbReference type="InterPro" id="IPR020056">
    <property type="entry name" value="Rbsml_bL25/Gln-tRNA_synth_N"/>
</dbReference>
<dbReference type="FunFam" id="2.40.240.10:FF:000001">
    <property type="entry name" value="Glutamine--tRNA ligase"/>
    <property type="match status" value="1"/>
</dbReference>
<feature type="binding site" evidence="9">
    <location>
        <begin position="43"/>
        <end position="49"/>
    </location>
    <ligand>
        <name>ATP</name>
        <dbReference type="ChEBI" id="CHEBI:30616"/>
    </ligand>
</feature>
<dbReference type="InterPro" id="IPR022861">
    <property type="entry name" value="Gln_tRNA_ligase_bac"/>
</dbReference>
<dbReference type="EC" id="6.1.1.18" evidence="9"/>
<dbReference type="NCBIfam" id="NF011291">
    <property type="entry name" value="PRK14703.1"/>
    <property type="match status" value="1"/>
</dbReference>
<dbReference type="CDD" id="cd00807">
    <property type="entry name" value="GlnRS_core"/>
    <property type="match status" value="1"/>
</dbReference>
<evidence type="ECO:0000256" key="9">
    <source>
        <dbReference type="HAMAP-Rule" id="MF_00126"/>
    </source>
</evidence>
<keyword evidence="5 9" id="KW-0067">ATP-binding</keyword>
<feature type="binding site" evidence="9">
    <location>
        <begin position="37"/>
        <end position="39"/>
    </location>
    <ligand>
        <name>ATP</name>
        <dbReference type="ChEBI" id="CHEBI:30616"/>
    </ligand>
</feature>
<keyword evidence="7 9" id="KW-0030">Aminoacyl-tRNA synthetase</keyword>
<name>A0A2S6GPZ0_9GAMM</name>
<comment type="subunit">
    <text evidence="9">Monomer.</text>
</comment>
<comment type="similarity">
    <text evidence="1 9 10">Belongs to the class-I aminoacyl-tRNA synthetase family.</text>
</comment>
<dbReference type="PANTHER" id="PTHR43097">
    <property type="entry name" value="GLUTAMINE-TRNA LIGASE"/>
    <property type="match status" value="1"/>
</dbReference>
<dbReference type="Pfam" id="PF00749">
    <property type="entry name" value="tRNA-synt_1c"/>
    <property type="match status" value="1"/>
</dbReference>
<evidence type="ECO:0000313" key="14">
    <source>
        <dbReference type="EMBL" id="PPK67294.1"/>
    </source>
</evidence>
<evidence type="ECO:0000256" key="3">
    <source>
        <dbReference type="ARBA" id="ARBA00022598"/>
    </source>
</evidence>
<comment type="catalytic activity">
    <reaction evidence="8 9">
        <text>tRNA(Gln) + L-glutamine + ATP = L-glutaminyl-tRNA(Gln) + AMP + diphosphate</text>
        <dbReference type="Rhea" id="RHEA:20121"/>
        <dbReference type="Rhea" id="RHEA-COMP:9662"/>
        <dbReference type="Rhea" id="RHEA-COMP:9681"/>
        <dbReference type="ChEBI" id="CHEBI:30616"/>
        <dbReference type="ChEBI" id="CHEBI:33019"/>
        <dbReference type="ChEBI" id="CHEBI:58359"/>
        <dbReference type="ChEBI" id="CHEBI:78442"/>
        <dbReference type="ChEBI" id="CHEBI:78521"/>
        <dbReference type="ChEBI" id="CHEBI:456215"/>
        <dbReference type="EC" id="6.1.1.18"/>
    </reaction>
</comment>
<feature type="domain" description="Glutamyl/glutaminyl-tRNA synthetase class Ib anti-codon binding" evidence="12">
    <location>
        <begin position="341"/>
        <end position="441"/>
    </location>
</feature>
<dbReference type="InterPro" id="IPR011035">
    <property type="entry name" value="Ribosomal_bL25/Gln-tRNA_synth"/>
</dbReference>
<comment type="caution">
    <text evidence="14">The sequence shown here is derived from an EMBL/GenBank/DDBJ whole genome shotgun (WGS) entry which is preliminary data.</text>
</comment>
<dbReference type="InterPro" id="IPR001412">
    <property type="entry name" value="aa-tRNA-synth_I_CS"/>
</dbReference>
<organism evidence="14 15">
    <name type="scientific">Methylobacter tundripaludum</name>
    <dbReference type="NCBI Taxonomy" id="173365"/>
    <lineage>
        <taxon>Bacteria</taxon>
        <taxon>Pseudomonadati</taxon>
        <taxon>Pseudomonadota</taxon>
        <taxon>Gammaproteobacteria</taxon>
        <taxon>Methylococcales</taxon>
        <taxon>Methylococcaceae</taxon>
        <taxon>Methylobacter</taxon>
    </lineage>
</organism>
<comment type="caution">
    <text evidence="9">Lacks conserved residue(s) required for the propagation of feature annotation.</text>
</comment>
<dbReference type="InterPro" id="IPR020058">
    <property type="entry name" value="Glu/Gln-tRNA-synth_Ib_cat-dom"/>
</dbReference>
<dbReference type="Pfam" id="PF20974">
    <property type="entry name" value="tRNA-synt_1c_C2"/>
    <property type="match status" value="1"/>
</dbReference>
<dbReference type="InterPro" id="IPR020059">
    <property type="entry name" value="Glu/Gln-tRNA-synth_Ib_codon-bd"/>
</dbReference>
<proteinExistence type="inferred from homology"/>
<dbReference type="InterPro" id="IPR049437">
    <property type="entry name" value="tRNA-synt_1c_C2"/>
</dbReference>
<dbReference type="GO" id="GO:0006425">
    <property type="term" value="P:glutaminyl-tRNA aminoacylation"/>
    <property type="evidence" value="ECO:0007669"/>
    <property type="project" value="UniProtKB-UniRule"/>
</dbReference>
<feature type="binding site" evidence="9">
    <location>
        <begin position="262"/>
        <end position="263"/>
    </location>
    <ligand>
        <name>ATP</name>
        <dbReference type="ChEBI" id="CHEBI:30616"/>
    </ligand>
</feature>
<keyword evidence="4 9" id="KW-0547">Nucleotide-binding</keyword>
<keyword evidence="6 9" id="KW-0648">Protein biosynthesis</keyword>
<evidence type="ECO:0000256" key="8">
    <source>
        <dbReference type="ARBA" id="ARBA00048270"/>
    </source>
</evidence>
<dbReference type="InterPro" id="IPR014729">
    <property type="entry name" value="Rossmann-like_a/b/a_fold"/>
</dbReference>
<dbReference type="InterPro" id="IPR050132">
    <property type="entry name" value="Gln/Glu-tRNA_Ligase"/>
</dbReference>
<dbReference type="SUPFAM" id="SSF52374">
    <property type="entry name" value="Nucleotidylyl transferase"/>
    <property type="match status" value="1"/>
</dbReference>
<dbReference type="NCBIfam" id="TIGR00440">
    <property type="entry name" value="glnS"/>
    <property type="match status" value="1"/>
</dbReference>
<dbReference type="Gene3D" id="2.40.240.10">
    <property type="entry name" value="Ribosomal Protein L25, Chain P"/>
    <property type="match status" value="2"/>
</dbReference>
<evidence type="ECO:0000259" key="12">
    <source>
        <dbReference type="Pfam" id="PF03950"/>
    </source>
</evidence>
<feature type="binding site" evidence="9">
    <location>
        <begin position="270"/>
        <end position="272"/>
    </location>
    <ligand>
        <name>ATP</name>
        <dbReference type="ChEBI" id="CHEBI:30616"/>
    </ligand>
</feature>
<evidence type="ECO:0000256" key="1">
    <source>
        <dbReference type="ARBA" id="ARBA00005594"/>
    </source>
</evidence>
<dbReference type="PROSITE" id="PS00178">
    <property type="entry name" value="AA_TRNA_LIGASE_I"/>
    <property type="match status" value="1"/>
</dbReference>
<dbReference type="OrthoDB" id="9801560at2"/>